<evidence type="ECO:0000313" key="1">
    <source>
        <dbReference type="EMBL" id="SJZ82253.1"/>
    </source>
</evidence>
<dbReference type="GO" id="GO:0006313">
    <property type="term" value="P:DNA transposition"/>
    <property type="evidence" value="ECO:0007669"/>
    <property type="project" value="InterPro"/>
</dbReference>
<dbReference type="OrthoDB" id="9775203at2"/>
<dbReference type="InterPro" id="IPR002514">
    <property type="entry name" value="Transposase_8"/>
</dbReference>
<organism evidence="2 3">
    <name type="scientific">Garciella nitratireducens DSM 15102</name>
    <dbReference type="NCBI Taxonomy" id="1121911"/>
    <lineage>
        <taxon>Bacteria</taxon>
        <taxon>Bacillati</taxon>
        <taxon>Bacillota</taxon>
        <taxon>Clostridia</taxon>
        <taxon>Eubacteriales</taxon>
        <taxon>Eubacteriaceae</taxon>
        <taxon>Garciella</taxon>
    </lineage>
</organism>
<accession>A0A1T4PYA8</accession>
<evidence type="ECO:0000313" key="2">
    <source>
        <dbReference type="EMBL" id="SJZ95948.1"/>
    </source>
</evidence>
<dbReference type="Proteomes" id="UP000196365">
    <property type="component" value="Unassembled WGS sequence"/>
</dbReference>
<reference evidence="2 3" key="1">
    <citation type="submission" date="2017-02" db="EMBL/GenBank/DDBJ databases">
        <authorList>
            <person name="Peterson S.W."/>
        </authorList>
    </citation>
    <scope>NUCLEOTIDE SEQUENCE [LARGE SCALE GENOMIC DNA]</scope>
    <source>
        <strain evidence="2 3">DSM 15102</strain>
    </source>
</reference>
<dbReference type="EMBL" id="FUWV01000023">
    <property type="protein sequence ID" value="SJZ95948.1"/>
    <property type="molecule type" value="Genomic_DNA"/>
</dbReference>
<dbReference type="EMBL" id="FUWV01000012">
    <property type="protein sequence ID" value="SJZ82253.1"/>
    <property type="molecule type" value="Genomic_DNA"/>
</dbReference>
<sequence>MISDLDRVVAVELINEARANGARLKPACRELNISERTYQRWTKEGTIKKDQRPLTKRPTPKNKLLKKERLEVIKIVNSPKYTDLVPSQIVFKLADEMKGNI</sequence>
<gene>
    <name evidence="1" type="ORF">SAMN02745973_01800</name>
    <name evidence="2" type="ORF">SAMN02745973_02227</name>
</gene>
<keyword evidence="3" id="KW-1185">Reference proteome</keyword>
<protein>
    <submittedName>
        <fullName evidence="2">Transposase</fullName>
    </submittedName>
</protein>
<proteinExistence type="predicted"/>
<dbReference type="GO" id="GO:0004803">
    <property type="term" value="F:transposase activity"/>
    <property type="evidence" value="ECO:0007669"/>
    <property type="project" value="InterPro"/>
</dbReference>
<dbReference type="AlphaFoldDB" id="A0A1T4PYA8"/>
<evidence type="ECO:0000313" key="3">
    <source>
        <dbReference type="Proteomes" id="UP000196365"/>
    </source>
</evidence>
<dbReference type="Pfam" id="PF01527">
    <property type="entry name" value="HTH_Tnp_1"/>
    <property type="match status" value="1"/>
</dbReference>
<name>A0A1T4PYA8_9FIRM</name>
<dbReference type="GO" id="GO:0003677">
    <property type="term" value="F:DNA binding"/>
    <property type="evidence" value="ECO:0007669"/>
    <property type="project" value="InterPro"/>
</dbReference>